<evidence type="ECO:0000256" key="1">
    <source>
        <dbReference type="ARBA" id="ARBA00038349"/>
    </source>
</evidence>
<feature type="domain" description="Protein kinase" evidence="6">
    <location>
        <begin position="1"/>
        <end position="352"/>
    </location>
</feature>
<dbReference type="Gene3D" id="1.10.510.10">
    <property type="entry name" value="Transferase(Phosphotransferase) domain 1"/>
    <property type="match status" value="1"/>
</dbReference>
<protein>
    <recommendedName>
        <fullName evidence="2">N-terminal kinase-like protein</fullName>
    </recommendedName>
    <alternativeName>
        <fullName evidence="3">SCY1-like protein 1</fullName>
    </alternativeName>
</protein>
<feature type="compositionally biased region" description="Polar residues" evidence="5">
    <location>
        <begin position="656"/>
        <end position="668"/>
    </location>
</feature>
<dbReference type="Gene3D" id="1.25.10.10">
    <property type="entry name" value="Leucine-rich Repeat Variant"/>
    <property type="match status" value="1"/>
</dbReference>
<dbReference type="InterPro" id="IPR016024">
    <property type="entry name" value="ARM-type_fold"/>
</dbReference>
<feature type="compositionally biased region" description="Basic and acidic residues" evidence="5">
    <location>
        <begin position="726"/>
        <end position="735"/>
    </location>
</feature>
<evidence type="ECO:0000256" key="3">
    <source>
        <dbReference type="ARBA" id="ARBA00042347"/>
    </source>
</evidence>
<feature type="compositionally biased region" description="Acidic residues" evidence="5">
    <location>
        <begin position="551"/>
        <end position="564"/>
    </location>
</feature>
<dbReference type="PANTHER" id="PTHR12984:SF3">
    <property type="entry name" value="N-TERMINAL KINASE-LIKE PROTEIN"/>
    <property type="match status" value="1"/>
</dbReference>
<feature type="compositionally biased region" description="Polar residues" evidence="5">
    <location>
        <begin position="604"/>
        <end position="630"/>
    </location>
</feature>
<dbReference type="GO" id="GO:0005524">
    <property type="term" value="F:ATP binding"/>
    <property type="evidence" value="ECO:0007669"/>
    <property type="project" value="InterPro"/>
</dbReference>
<dbReference type="SUPFAM" id="SSF48371">
    <property type="entry name" value="ARM repeat"/>
    <property type="match status" value="1"/>
</dbReference>
<dbReference type="SUPFAM" id="SSF56112">
    <property type="entry name" value="Protein kinase-like (PK-like)"/>
    <property type="match status" value="1"/>
</dbReference>
<feature type="compositionally biased region" description="Basic and acidic residues" evidence="5">
    <location>
        <begin position="538"/>
        <end position="550"/>
    </location>
</feature>
<dbReference type="WBParaSite" id="ACRNAN_scaffold1855.g24122.t1">
    <property type="protein sequence ID" value="ACRNAN_scaffold1855.g24122.t1"/>
    <property type="gene ID" value="ACRNAN_scaffold1855.g24122"/>
</dbReference>
<comment type="similarity">
    <text evidence="1">Belongs to the protein kinase superfamily.</text>
</comment>
<evidence type="ECO:0000256" key="2">
    <source>
        <dbReference type="ARBA" id="ARBA00040972"/>
    </source>
</evidence>
<feature type="compositionally biased region" description="Polar residues" evidence="5">
    <location>
        <begin position="519"/>
        <end position="535"/>
    </location>
</feature>
<proteinExistence type="inferred from homology"/>
<keyword evidence="7" id="KW-1185">Reference proteome</keyword>
<dbReference type="InterPro" id="IPR011989">
    <property type="entry name" value="ARM-like"/>
</dbReference>
<dbReference type="InterPro" id="IPR000719">
    <property type="entry name" value="Prot_kinase_dom"/>
</dbReference>
<dbReference type="PANTHER" id="PTHR12984">
    <property type="entry name" value="SCY1-RELATED S/T PROTEIN KINASE-LIKE"/>
    <property type="match status" value="1"/>
</dbReference>
<evidence type="ECO:0000259" key="6">
    <source>
        <dbReference type="PROSITE" id="PS50011"/>
    </source>
</evidence>
<sequence length="753" mass="84445">MKFQLNLSGEPNEKATCFWSLISETSLRVQAQKLKTLRHPNILTYLDSLEAENYVYLITEPCKPLRFYMEGSKLNVAQKELFVSWGLYQILSGLKFLHSEVKISHNNMREGIFVTMAGDWKLAGFNQTRTFDSPKTDLNDLVSVIWQVFNGYHSDVNLTSLNSIPKRLHPLYKKMASKGQSFAVTDLLNESRAVGGFMKNKFVDTLLFLEEFQLKDSGEKQAFFVKLKDNLDMFPDDVAKYKILPKLIHTYEYGDAGSHILIPMFKLGRLLDEDEYQHRIVPCLVKLFSSPDRTTRVKLLEKIDDFAPHLKPQIVNEKIYANLVTGFMDTNPAVRESTVKAMTCFAEKLSYYNLNTDLMKHLARLQGADDQPGIRTNTTICLGKIGCYIDPSHRQRILISAFTRALKDSFPPARMSGVLALSATQQYYSLSEVATKILPALGPLTVDPEKSVREQGFKALKGFLEKLEKASENPEIIPELEAQVKAGGRSGLLSSDKVPQWAGWALKAISGKFYKSAAPQPTENVQENQPENSISEKPANKPELIPKDSSDDLDGWGELDEEPLTEINSWTKTVKATREKMENFDDLEEQNEAEDWSTDWEKPTSMSQPKKPTESARSFTTTSAKSNTKGVGTLKLSHTPKQSQADRELNDLLGEFSSNQKTSSTASKKTNDGWNDDFAASPFGDEDIQSKTTTYTGWDESGWGDTESQSSTTSKDSRKAQIAARNEQRKKELAAKKTAKGIGAMKLSSAKGE</sequence>
<feature type="compositionally biased region" description="Acidic residues" evidence="5">
    <location>
        <begin position="584"/>
        <end position="598"/>
    </location>
</feature>
<feature type="region of interest" description="Disordered" evidence="5">
    <location>
        <begin position="518"/>
        <end position="564"/>
    </location>
</feature>
<accession>A0A914D3S6</accession>
<dbReference type="AlphaFoldDB" id="A0A914D3S6"/>
<evidence type="ECO:0000313" key="7">
    <source>
        <dbReference type="Proteomes" id="UP000887540"/>
    </source>
</evidence>
<reference evidence="8" key="1">
    <citation type="submission" date="2022-11" db="UniProtKB">
        <authorList>
            <consortium name="WormBaseParasite"/>
        </authorList>
    </citation>
    <scope>IDENTIFICATION</scope>
</reference>
<dbReference type="Proteomes" id="UP000887540">
    <property type="component" value="Unplaced"/>
</dbReference>
<dbReference type="PROSITE" id="PS50011">
    <property type="entry name" value="PROTEIN_KINASE_DOM"/>
    <property type="match status" value="1"/>
</dbReference>
<feature type="region of interest" description="Disordered" evidence="5">
    <location>
        <begin position="582"/>
        <end position="753"/>
    </location>
</feature>
<evidence type="ECO:0000256" key="5">
    <source>
        <dbReference type="SAM" id="MobiDB-lite"/>
    </source>
</evidence>
<dbReference type="InterPro" id="IPR011009">
    <property type="entry name" value="Kinase-like_dom_sf"/>
</dbReference>
<dbReference type="InterPro" id="IPR051177">
    <property type="entry name" value="CIK-Related_Protein"/>
</dbReference>
<comment type="function">
    <text evidence="4">Regulates COPI-mediated retrograde protein traffic at the interface between the Golgi apparatus and the endoplasmic reticulum. Involved in the maintenance of the Golgi apparatus morphology.</text>
</comment>
<organism evidence="7 8">
    <name type="scientific">Acrobeloides nanus</name>
    <dbReference type="NCBI Taxonomy" id="290746"/>
    <lineage>
        <taxon>Eukaryota</taxon>
        <taxon>Metazoa</taxon>
        <taxon>Ecdysozoa</taxon>
        <taxon>Nematoda</taxon>
        <taxon>Chromadorea</taxon>
        <taxon>Rhabditida</taxon>
        <taxon>Tylenchina</taxon>
        <taxon>Cephalobomorpha</taxon>
        <taxon>Cephaloboidea</taxon>
        <taxon>Cephalobidae</taxon>
        <taxon>Acrobeloides</taxon>
    </lineage>
</organism>
<dbReference type="GO" id="GO:0004672">
    <property type="term" value="F:protein kinase activity"/>
    <property type="evidence" value="ECO:0007669"/>
    <property type="project" value="InterPro"/>
</dbReference>
<dbReference type="Pfam" id="PF00069">
    <property type="entry name" value="Pkinase"/>
    <property type="match status" value="1"/>
</dbReference>
<evidence type="ECO:0000256" key="4">
    <source>
        <dbReference type="ARBA" id="ARBA00056114"/>
    </source>
</evidence>
<evidence type="ECO:0000313" key="8">
    <source>
        <dbReference type="WBParaSite" id="ACRNAN_scaffold1855.g24122.t1"/>
    </source>
</evidence>
<name>A0A914D3S6_9BILA</name>
<dbReference type="Gene3D" id="3.30.200.20">
    <property type="entry name" value="Phosphorylase Kinase, domain 1"/>
    <property type="match status" value="1"/>
</dbReference>